<dbReference type="AlphaFoldDB" id="A0A7C3YE02"/>
<feature type="domain" description="DUF362" evidence="1">
    <location>
        <begin position="39"/>
        <end position="233"/>
    </location>
</feature>
<comment type="caution">
    <text evidence="2">The sequence shown here is derived from an EMBL/GenBank/DDBJ whole genome shotgun (WGS) entry which is preliminary data.</text>
</comment>
<proteinExistence type="predicted"/>
<dbReference type="InterPro" id="IPR007160">
    <property type="entry name" value="DUF362"/>
</dbReference>
<name>A0A7C3YE02_9EURY</name>
<sequence>MHQDLYFCVSRVVVARGMDLFKIVRRALGYFGKPSRERVVLKPNLVIDRPPPVTTPVEVVEALVEYYRENGFEVIIAEGSGWCDTFTAFERLGYLELVKKYGVRLVDLNVDDFEIVRNPKALFLKEFEFPLTLKDAYVVSVPVLKEHSITGVTLSLKNMLGATIGEKARIARKGRFHRSLNESIVDVNLYIRPGFAVIDGRVIGIGGELGARPRKLGIMIFSDDPVAADAIGAKYLGKDPLSIRHLRLAQESGLGTADPDKIKIVII</sequence>
<dbReference type="EMBL" id="DTPI01000001">
    <property type="protein sequence ID" value="HGE65519.1"/>
    <property type="molecule type" value="Genomic_DNA"/>
</dbReference>
<evidence type="ECO:0000259" key="1">
    <source>
        <dbReference type="Pfam" id="PF04015"/>
    </source>
</evidence>
<gene>
    <name evidence="2" type="ORF">ENX77_00010</name>
</gene>
<evidence type="ECO:0000313" key="2">
    <source>
        <dbReference type="EMBL" id="HGE65519.1"/>
    </source>
</evidence>
<protein>
    <submittedName>
        <fullName evidence="2">DUF362 domain-containing protein</fullName>
    </submittedName>
</protein>
<dbReference type="Pfam" id="PF04015">
    <property type="entry name" value="DUF362"/>
    <property type="match status" value="1"/>
</dbReference>
<organism evidence="2">
    <name type="scientific">Geoglobus ahangari</name>
    <dbReference type="NCBI Taxonomy" id="113653"/>
    <lineage>
        <taxon>Archaea</taxon>
        <taxon>Methanobacteriati</taxon>
        <taxon>Methanobacteriota</taxon>
        <taxon>Archaeoglobi</taxon>
        <taxon>Archaeoglobales</taxon>
        <taxon>Archaeoglobaceae</taxon>
        <taxon>Geoglobus</taxon>
    </lineage>
</organism>
<accession>A0A7C3YE02</accession>
<reference evidence="2" key="1">
    <citation type="journal article" date="2020" name="mSystems">
        <title>Genome- and Community-Level Interaction Insights into Carbon Utilization and Element Cycling Functions of Hydrothermarchaeota in Hydrothermal Sediment.</title>
        <authorList>
            <person name="Zhou Z."/>
            <person name="Liu Y."/>
            <person name="Xu W."/>
            <person name="Pan J."/>
            <person name="Luo Z.H."/>
            <person name="Li M."/>
        </authorList>
    </citation>
    <scope>NUCLEOTIDE SEQUENCE [LARGE SCALE GENOMIC DNA]</scope>
    <source>
        <strain evidence="2">SpSt-97</strain>
    </source>
</reference>